<feature type="transmembrane region" description="Helical" evidence="1">
    <location>
        <begin position="56"/>
        <end position="79"/>
    </location>
</feature>
<feature type="transmembrane region" description="Helical" evidence="1">
    <location>
        <begin position="91"/>
        <end position="112"/>
    </location>
</feature>
<keyword evidence="1" id="KW-0472">Membrane</keyword>
<proteinExistence type="predicted"/>
<evidence type="ECO:0000313" key="2">
    <source>
        <dbReference type="Proteomes" id="UP000515153"/>
    </source>
</evidence>
<name>A0A6P8BFY5_PYRGI</name>
<sequence>MQSNANASLEKKLNLGRTRVVCAFFFVQTSRSFVLPSDQNMHNTPNELRQGKPVLFFWSQSWSTFVSLCLCLVSMLEGAPRMQDRPLISDFAFGTALFVPFPIVQCALFLYLTCFLTGH</sequence>
<feature type="non-terminal residue" evidence="3">
    <location>
        <position position="119"/>
    </location>
</feature>
<dbReference type="Proteomes" id="UP000515153">
    <property type="component" value="Unplaced"/>
</dbReference>
<gene>
    <name evidence="3" type="ORF">PgNI_01224</name>
</gene>
<organism evidence="2 3">
    <name type="scientific">Pyricularia grisea</name>
    <name type="common">Crabgrass-specific blast fungus</name>
    <name type="synonym">Magnaporthe grisea</name>
    <dbReference type="NCBI Taxonomy" id="148305"/>
    <lineage>
        <taxon>Eukaryota</taxon>
        <taxon>Fungi</taxon>
        <taxon>Dikarya</taxon>
        <taxon>Ascomycota</taxon>
        <taxon>Pezizomycotina</taxon>
        <taxon>Sordariomycetes</taxon>
        <taxon>Sordariomycetidae</taxon>
        <taxon>Magnaporthales</taxon>
        <taxon>Pyriculariaceae</taxon>
        <taxon>Pyricularia</taxon>
    </lineage>
</organism>
<dbReference type="GeneID" id="41956212"/>
<keyword evidence="2" id="KW-1185">Reference proteome</keyword>
<dbReference type="KEGG" id="pgri:PgNI_01224"/>
<reference evidence="3" key="1">
    <citation type="journal article" date="2019" name="Mol. Biol. Evol.">
        <title>Blast fungal genomes show frequent chromosomal changes, gene gains and losses, and effector gene turnover.</title>
        <authorList>
            <person name="Gomez Luciano L.B."/>
            <person name="Jason Tsai I."/>
            <person name="Chuma I."/>
            <person name="Tosa Y."/>
            <person name="Chen Y.H."/>
            <person name="Li J.Y."/>
            <person name="Li M.Y."/>
            <person name="Jade Lu M.Y."/>
            <person name="Nakayashiki H."/>
            <person name="Li W.H."/>
        </authorList>
    </citation>
    <scope>NUCLEOTIDE SEQUENCE</scope>
    <source>
        <strain evidence="3">NI907</strain>
    </source>
</reference>
<keyword evidence="1" id="KW-1133">Transmembrane helix</keyword>
<dbReference type="AlphaFoldDB" id="A0A6P8BFY5"/>
<reference evidence="3" key="3">
    <citation type="submission" date="2025-08" db="UniProtKB">
        <authorList>
            <consortium name="RefSeq"/>
        </authorList>
    </citation>
    <scope>IDENTIFICATION</scope>
    <source>
        <strain evidence="3">NI907</strain>
    </source>
</reference>
<dbReference type="RefSeq" id="XP_030985974.1">
    <property type="nucleotide sequence ID" value="XM_031121298.1"/>
</dbReference>
<keyword evidence="1" id="KW-0812">Transmembrane</keyword>
<reference evidence="3" key="2">
    <citation type="submission" date="2019-10" db="EMBL/GenBank/DDBJ databases">
        <authorList>
            <consortium name="NCBI Genome Project"/>
        </authorList>
    </citation>
    <scope>NUCLEOTIDE SEQUENCE</scope>
    <source>
        <strain evidence="3">NI907</strain>
    </source>
</reference>
<evidence type="ECO:0000313" key="3">
    <source>
        <dbReference type="RefSeq" id="XP_030985974.1"/>
    </source>
</evidence>
<accession>A0A6P8BFY5</accession>
<evidence type="ECO:0000256" key="1">
    <source>
        <dbReference type="SAM" id="Phobius"/>
    </source>
</evidence>
<protein>
    <submittedName>
        <fullName evidence="3">Uncharacterized protein</fullName>
    </submittedName>
</protein>